<dbReference type="Proteomes" id="UP000076632">
    <property type="component" value="Unassembled WGS sequence"/>
</dbReference>
<reference evidence="2 3" key="1">
    <citation type="journal article" date="2016" name="Fungal Biol.">
        <title>The genome of Xylona heveae provides a window into fungal endophytism.</title>
        <authorList>
            <person name="Gazis R."/>
            <person name="Kuo A."/>
            <person name="Riley R."/>
            <person name="LaButti K."/>
            <person name="Lipzen A."/>
            <person name="Lin J."/>
            <person name="Amirebrahimi M."/>
            <person name="Hesse C.N."/>
            <person name="Spatafora J.W."/>
            <person name="Henrissat B."/>
            <person name="Hainaut M."/>
            <person name="Grigoriev I.V."/>
            <person name="Hibbett D.S."/>
        </authorList>
    </citation>
    <scope>NUCLEOTIDE SEQUENCE [LARGE SCALE GENOMIC DNA]</scope>
    <source>
        <strain evidence="2 3">TC161</strain>
    </source>
</reference>
<organism evidence="2 3">
    <name type="scientific">Xylona heveae (strain CBS 132557 / TC161)</name>
    <dbReference type="NCBI Taxonomy" id="1328760"/>
    <lineage>
        <taxon>Eukaryota</taxon>
        <taxon>Fungi</taxon>
        <taxon>Dikarya</taxon>
        <taxon>Ascomycota</taxon>
        <taxon>Pezizomycotina</taxon>
        <taxon>Xylonomycetes</taxon>
        <taxon>Xylonales</taxon>
        <taxon>Xylonaceae</taxon>
        <taxon>Xylona</taxon>
    </lineage>
</organism>
<dbReference type="InParanoid" id="A0A165HK83"/>
<evidence type="ECO:0000313" key="2">
    <source>
        <dbReference type="EMBL" id="KZF23638.1"/>
    </source>
</evidence>
<evidence type="ECO:0000313" key="3">
    <source>
        <dbReference type="Proteomes" id="UP000076632"/>
    </source>
</evidence>
<evidence type="ECO:0008006" key="4">
    <source>
        <dbReference type="Google" id="ProtNLM"/>
    </source>
</evidence>
<keyword evidence="1" id="KW-0732">Signal</keyword>
<dbReference type="RefSeq" id="XP_018189193.1">
    <property type="nucleotide sequence ID" value="XM_018328995.1"/>
</dbReference>
<feature type="chain" id="PRO_5007858706" description="Secreted protein" evidence="1">
    <location>
        <begin position="31"/>
        <end position="106"/>
    </location>
</feature>
<protein>
    <recommendedName>
        <fullName evidence="4">Secreted protein</fullName>
    </recommendedName>
</protein>
<proteinExistence type="predicted"/>
<gene>
    <name evidence="2" type="ORF">L228DRAFT_121377</name>
</gene>
<dbReference type="EMBL" id="KV407457">
    <property type="protein sequence ID" value="KZF23638.1"/>
    <property type="molecule type" value="Genomic_DNA"/>
</dbReference>
<evidence type="ECO:0000256" key="1">
    <source>
        <dbReference type="SAM" id="SignalP"/>
    </source>
</evidence>
<sequence length="106" mass="11375">MLYSVACLACCGLADLWLCMQHVCIHRAQGVGAVELDGGIYYIANTEFQISLEVSTLLHGGLACSALQFSHARCSCSCSCSCSSRLVLTCIGIMDVWMYGPLDSDL</sequence>
<accession>A0A165HK83</accession>
<dbReference type="AlphaFoldDB" id="A0A165HK83"/>
<dbReference type="GeneID" id="28894132"/>
<feature type="signal peptide" evidence="1">
    <location>
        <begin position="1"/>
        <end position="30"/>
    </location>
</feature>
<name>A0A165HK83_XYLHT</name>
<keyword evidence="3" id="KW-1185">Reference proteome</keyword>